<keyword evidence="1" id="KW-0732">Signal</keyword>
<evidence type="ECO:0000313" key="2">
    <source>
        <dbReference type="EMBL" id="ABJ88140.1"/>
    </source>
</evidence>
<evidence type="ECO:0008006" key="3">
    <source>
        <dbReference type="Google" id="ProtNLM"/>
    </source>
</evidence>
<accession>Q01QD0</accession>
<sequence precursor="true">MKRNRLRAAAPLALGLALSTLLFNPVMNAQSQTAPAGQQDQQKTQVFVGKVVKIPDGRFALVTDEQAGKGVYLDDQEKAKGFEGKNVKVTGTLEVAKNLVHVSDIQLA</sequence>
<gene>
    <name evidence="2" type="ordered locus">Acid_7229</name>
</gene>
<feature type="signal peptide" evidence="1">
    <location>
        <begin position="1"/>
        <end position="28"/>
    </location>
</feature>
<dbReference type="KEGG" id="sus:Acid_7229"/>
<dbReference type="EMBL" id="CP000473">
    <property type="protein sequence ID" value="ABJ88140.1"/>
    <property type="molecule type" value="Genomic_DNA"/>
</dbReference>
<dbReference type="InParanoid" id="Q01QD0"/>
<feature type="chain" id="PRO_5004163191" description="NirD/YgiW/YdeI family stress tolerance protein" evidence="1">
    <location>
        <begin position="29"/>
        <end position="108"/>
    </location>
</feature>
<dbReference type="STRING" id="234267.Acid_7229"/>
<proteinExistence type="predicted"/>
<dbReference type="HOGENOM" id="CLU_2195205_0_0_0"/>
<organism evidence="2">
    <name type="scientific">Solibacter usitatus (strain Ellin6076)</name>
    <dbReference type="NCBI Taxonomy" id="234267"/>
    <lineage>
        <taxon>Bacteria</taxon>
        <taxon>Pseudomonadati</taxon>
        <taxon>Acidobacteriota</taxon>
        <taxon>Terriglobia</taxon>
        <taxon>Bryobacterales</taxon>
        <taxon>Solibacteraceae</taxon>
        <taxon>Candidatus Solibacter</taxon>
    </lineage>
</organism>
<reference evidence="2" key="1">
    <citation type="submission" date="2006-10" db="EMBL/GenBank/DDBJ databases">
        <title>Complete sequence of Solibacter usitatus Ellin6076.</title>
        <authorList>
            <consortium name="US DOE Joint Genome Institute"/>
            <person name="Copeland A."/>
            <person name="Lucas S."/>
            <person name="Lapidus A."/>
            <person name="Barry K."/>
            <person name="Detter J.C."/>
            <person name="Glavina del Rio T."/>
            <person name="Hammon N."/>
            <person name="Israni S."/>
            <person name="Dalin E."/>
            <person name="Tice H."/>
            <person name="Pitluck S."/>
            <person name="Thompson L.S."/>
            <person name="Brettin T."/>
            <person name="Bruce D."/>
            <person name="Han C."/>
            <person name="Tapia R."/>
            <person name="Gilna P."/>
            <person name="Schmutz J."/>
            <person name="Larimer F."/>
            <person name="Land M."/>
            <person name="Hauser L."/>
            <person name="Kyrpides N."/>
            <person name="Mikhailova N."/>
            <person name="Janssen P.H."/>
            <person name="Kuske C.R."/>
            <person name="Richardson P."/>
        </authorList>
    </citation>
    <scope>NUCLEOTIDE SEQUENCE</scope>
    <source>
        <strain evidence="2">Ellin6076</strain>
    </source>
</reference>
<dbReference type="AlphaFoldDB" id="Q01QD0"/>
<protein>
    <recommendedName>
        <fullName evidence="3">NirD/YgiW/YdeI family stress tolerance protein</fullName>
    </recommendedName>
</protein>
<name>Q01QD0_SOLUE</name>
<dbReference type="eggNOG" id="ENOG5033HV1">
    <property type="taxonomic scope" value="Bacteria"/>
</dbReference>
<evidence type="ECO:0000256" key="1">
    <source>
        <dbReference type="SAM" id="SignalP"/>
    </source>
</evidence>